<dbReference type="STRING" id="930169.B5T_02895"/>
<sequence length="265" mass="29906">MAAARKPTRRKKSKAEEISGTKLELTLAAEKVFAIHGVQGASLRQIREEAGQKNESAIHYYFGSREAIIESVLSLRANPLDHARQTMFDEMKRGNGGRPLSTEQTVRCAIMPLACYLLDDGNRSFYLRFLVQLRMERKLWLYFNNMYGKGMEKCLAALRESRPYIPRAIIEQRFLNMQYIHTNGLAALERILWEKGEDFRYEEGWIRVEDMITSTAAMYDAPLSPATLAAIREAGARHGLPAYIEVSIYGDTAYGGTEGVDPGAT</sequence>
<dbReference type="Gene3D" id="1.10.357.10">
    <property type="entry name" value="Tetracycline Repressor, domain 2"/>
    <property type="match status" value="1"/>
</dbReference>
<evidence type="ECO:0000313" key="3">
    <source>
        <dbReference type="EMBL" id="AFT71163.1"/>
    </source>
</evidence>
<proteinExistence type="predicted"/>
<dbReference type="AlphaFoldDB" id="K0CEU6"/>
<dbReference type="SUPFAM" id="SSF46689">
    <property type="entry name" value="Homeodomain-like"/>
    <property type="match status" value="1"/>
</dbReference>
<evidence type="ECO:0000259" key="2">
    <source>
        <dbReference type="Pfam" id="PF00440"/>
    </source>
</evidence>
<reference evidence="3 4" key="1">
    <citation type="journal article" date="2012" name="J. Bacteriol.">
        <title>Complete genome sequence of Alcanivorax dieselolei type strain B5.</title>
        <authorList>
            <person name="Lai Q."/>
            <person name="Li W."/>
            <person name="Shao Z."/>
        </authorList>
    </citation>
    <scope>NUCLEOTIDE SEQUENCE [LARGE SCALE GENOMIC DNA]</scope>
    <source>
        <strain evidence="4">DSM 16502 / CGMCC 1.3690 / B-5</strain>
    </source>
</reference>
<name>K0CEU6_ALCDB</name>
<dbReference type="GO" id="GO:0003677">
    <property type="term" value="F:DNA binding"/>
    <property type="evidence" value="ECO:0007669"/>
    <property type="project" value="UniProtKB-KW"/>
</dbReference>
<dbReference type="eggNOG" id="COG1309">
    <property type="taxonomic scope" value="Bacteria"/>
</dbReference>
<feature type="domain" description="HTH tetR-type" evidence="2">
    <location>
        <begin position="28"/>
        <end position="71"/>
    </location>
</feature>
<dbReference type="OrthoDB" id="2356263at2"/>
<protein>
    <submittedName>
        <fullName evidence="3">TetR family transcriptional regulator</fullName>
    </submittedName>
</protein>
<accession>K0CEU6</accession>
<evidence type="ECO:0000313" key="4">
    <source>
        <dbReference type="Proteomes" id="UP000006286"/>
    </source>
</evidence>
<keyword evidence="1" id="KW-0238">DNA-binding</keyword>
<dbReference type="RefSeq" id="WP_014995229.1">
    <property type="nucleotide sequence ID" value="NC_018691.1"/>
</dbReference>
<dbReference type="PATRIC" id="fig|930169.3.peg.2856"/>
<gene>
    <name evidence="3" type="ordered locus">B5T_02895</name>
</gene>
<dbReference type="InterPro" id="IPR009057">
    <property type="entry name" value="Homeodomain-like_sf"/>
</dbReference>
<dbReference type="EMBL" id="CP003466">
    <property type="protein sequence ID" value="AFT71163.1"/>
    <property type="molecule type" value="Genomic_DNA"/>
</dbReference>
<keyword evidence="4" id="KW-1185">Reference proteome</keyword>
<dbReference type="InterPro" id="IPR001647">
    <property type="entry name" value="HTH_TetR"/>
</dbReference>
<evidence type="ECO:0000256" key="1">
    <source>
        <dbReference type="ARBA" id="ARBA00023125"/>
    </source>
</evidence>
<dbReference type="HOGENOM" id="CLU_069356_19_2_6"/>
<dbReference type="KEGG" id="adi:B5T_02895"/>
<organism evidence="3 4">
    <name type="scientific">Alcanivorax dieselolei (strain DSM 16502 / CGMCC 1.3690 / MCCC 1A00001 / B-5)</name>
    <name type="common">Alloalcanivorax dieselolei</name>
    <dbReference type="NCBI Taxonomy" id="930169"/>
    <lineage>
        <taxon>Bacteria</taxon>
        <taxon>Pseudomonadati</taxon>
        <taxon>Pseudomonadota</taxon>
        <taxon>Gammaproteobacteria</taxon>
        <taxon>Oceanospirillales</taxon>
        <taxon>Alcanivoracaceae</taxon>
        <taxon>Alloalcanivorax</taxon>
    </lineage>
</organism>
<dbReference type="Proteomes" id="UP000006286">
    <property type="component" value="Chromosome"/>
</dbReference>
<dbReference type="Pfam" id="PF00440">
    <property type="entry name" value="TetR_N"/>
    <property type="match status" value="1"/>
</dbReference>